<organism evidence="3 4">
    <name type="scientific">Bordetella genomosp. 7</name>
    <dbReference type="NCBI Taxonomy" id="1416805"/>
    <lineage>
        <taxon>Bacteria</taxon>
        <taxon>Pseudomonadati</taxon>
        <taxon>Pseudomonadota</taxon>
        <taxon>Betaproteobacteria</taxon>
        <taxon>Burkholderiales</taxon>
        <taxon>Alcaligenaceae</taxon>
        <taxon>Bordetella</taxon>
    </lineage>
</organism>
<evidence type="ECO:0000313" key="4">
    <source>
        <dbReference type="Proteomes" id="UP000216947"/>
    </source>
</evidence>
<dbReference type="SUPFAM" id="SSF53850">
    <property type="entry name" value="Periplasmic binding protein-like II"/>
    <property type="match status" value="1"/>
</dbReference>
<dbReference type="Gene3D" id="3.40.190.150">
    <property type="entry name" value="Bordetella uptake gene, domain 1"/>
    <property type="match status" value="1"/>
</dbReference>
<dbReference type="RefSeq" id="WP_094796319.1">
    <property type="nucleotide sequence ID" value="NZ_NEVK01000003.1"/>
</dbReference>
<dbReference type="InterPro" id="IPR006311">
    <property type="entry name" value="TAT_signal"/>
</dbReference>
<evidence type="ECO:0000256" key="2">
    <source>
        <dbReference type="SAM" id="SignalP"/>
    </source>
</evidence>
<dbReference type="Pfam" id="PF03401">
    <property type="entry name" value="TctC"/>
    <property type="match status" value="1"/>
</dbReference>
<gene>
    <name evidence="3" type="ORF">CAL19_06640</name>
</gene>
<keyword evidence="4" id="KW-1185">Reference proteome</keyword>
<dbReference type="PROSITE" id="PS51318">
    <property type="entry name" value="TAT"/>
    <property type="match status" value="1"/>
</dbReference>
<evidence type="ECO:0000313" key="3">
    <source>
        <dbReference type="EMBL" id="OZI25140.1"/>
    </source>
</evidence>
<name>A0A261RKM0_9BORD</name>
<evidence type="ECO:0000256" key="1">
    <source>
        <dbReference type="ARBA" id="ARBA00006987"/>
    </source>
</evidence>
<accession>A0A261RKM0</accession>
<sequence length="326" mass="34250">MNISRRALLKAAAAAACAGTMPQVSAQDNWPSRTVKIVCPYGAGGPSDLSARLLGDYLSQRLGRSFVVENKAGAGTRVANEFVADAPPDGYTVLYAAAPYSTLQALYGKLGYDPKQDLQPVAMVATVPLFLVVNAESPATSAGELVAYGKSRADGLTFGSPGNGSLPHLAAELFLRDAGVDGLVVQYRGDVAAYTDLLAGRVDATLTAITAALPHIESGRLRVLGVASEQASDIYPNAQPLPAQGLPRVIASGWYGFMTPAGVAADITRRLDDEVNRALADLAIRQRFLTQGMEPRPGNAAAFAQFIDAEMTKWSEVIKQADIKGA</sequence>
<dbReference type="AlphaFoldDB" id="A0A261RKM0"/>
<dbReference type="PANTHER" id="PTHR42928">
    <property type="entry name" value="TRICARBOXYLATE-BINDING PROTEIN"/>
    <property type="match status" value="1"/>
</dbReference>
<dbReference type="InterPro" id="IPR005064">
    <property type="entry name" value="BUG"/>
</dbReference>
<dbReference type="Gene3D" id="3.40.190.10">
    <property type="entry name" value="Periplasmic binding protein-like II"/>
    <property type="match status" value="1"/>
</dbReference>
<feature type="signal peptide" evidence="2">
    <location>
        <begin position="1"/>
        <end position="26"/>
    </location>
</feature>
<dbReference type="NCBIfam" id="TIGR01409">
    <property type="entry name" value="TAT_signal_seq"/>
    <property type="match status" value="1"/>
</dbReference>
<dbReference type="PANTHER" id="PTHR42928:SF5">
    <property type="entry name" value="BLR1237 PROTEIN"/>
    <property type="match status" value="1"/>
</dbReference>
<comment type="caution">
    <text evidence="3">The sequence shown here is derived from an EMBL/GenBank/DDBJ whole genome shotgun (WGS) entry which is preliminary data.</text>
</comment>
<dbReference type="Proteomes" id="UP000216947">
    <property type="component" value="Unassembled WGS sequence"/>
</dbReference>
<dbReference type="CDD" id="cd13578">
    <property type="entry name" value="PBP2_Bug27"/>
    <property type="match status" value="1"/>
</dbReference>
<dbReference type="EMBL" id="NEVK01000003">
    <property type="protein sequence ID" value="OZI25140.1"/>
    <property type="molecule type" value="Genomic_DNA"/>
</dbReference>
<reference evidence="4" key="1">
    <citation type="submission" date="2017-05" db="EMBL/GenBank/DDBJ databases">
        <title>Complete and WGS of Bordetella genogroups.</title>
        <authorList>
            <person name="Spilker T."/>
            <person name="Lipuma J."/>
        </authorList>
    </citation>
    <scope>NUCLEOTIDE SEQUENCE [LARGE SCALE GENOMIC DNA]</scope>
    <source>
        <strain evidence="4">AU18089</strain>
    </source>
</reference>
<dbReference type="InterPro" id="IPR019546">
    <property type="entry name" value="TAT_signal_bac_arc"/>
</dbReference>
<keyword evidence="2" id="KW-0732">Signal</keyword>
<dbReference type="PIRSF" id="PIRSF017082">
    <property type="entry name" value="YflP"/>
    <property type="match status" value="1"/>
</dbReference>
<dbReference type="InterPro" id="IPR042100">
    <property type="entry name" value="Bug_dom1"/>
</dbReference>
<feature type="chain" id="PRO_5012040112" evidence="2">
    <location>
        <begin position="27"/>
        <end position="326"/>
    </location>
</feature>
<protein>
    <submittedName>
        <fullName evidence="3">ABC transporter substrate-binding protein</fullName>
    </submittedName>
</protein>
<proteinExistence type="inferred from homology"/>
<comment type="similarity">
    <text evidence="1">Belongs to the UPF0065 (bug) family.</text>
</comment>